<evidence type="ECO:0000256" key="1">
    <source>
        <dbReference type="SAM" id="SignalP"/>
    </source>
</evidence>
<dbReference type="EMBL" id="AM920429">
    <property type="protein sequence ID" value="CAP74299.1"/>
    <property type="molecule type" value="Genomic_DNA"/>
</dbReference>
<feature type="chain" id="PRO_5002845404" description="Lysine-specific metallo-endopeptidase domain-containing protein" evidence="1">
    <location>
        <begin position="32"/>
        <end position="373"/>
    </location>
</feature>
<evidence type="ECO:0000313" key="2">
    <source>
        <dbReference type="EMBL" id="CAP74299.1"/>
    </source>
</evidence>
<organism evidence="2 3">
    <name type="scientific">Penicillium rubens (strain ATCC 28089 / DSM 1075 / NRRL 1951 / Wisconsin 54-1255)</name>
    <name type="common">Penicillium chrysogenum</name>
    <dbReference type="NCBI Taxonomy" id="500485"/>
    <lineage>
        <taxon>Eukaryota</taxon>
        <taxon>Fungi</taxon>
        <taxon>Dikarya</taxon>
        <taxon>Ascomycota</taxon>
        <taxon>Pezizomycotina</taxon>
        <taxon>Eurotiomycetes</taxon>
        <taxon>Eurotiomycetidae</taxon>
        <taxon>Eurotiales</taxon>
        <taxon>Aspergillaceae</taxon>
        <taxon>Penicillium</taxon>
        <taxon>Penicillium chrysogenum species complex</taxon>
    </lineage>
</organism>
<keyword evidence="1" id="KW-0732">Signal</keyword>
<name>B6H5Y6_PENRW</name>
<dbReference type="OrthoDB" id="4343980at2759"/>
<accession>B6H5Y6</accession>
<dbReference type="VEuPathDB" id="FungiDB:PCH_Pc14g01580"/>
<reference evidence="2 3" key="1">
    <citation type="journal article" date="2008" name="Nat. Biotechnol.">
        <title>Genome sequencing and analysis of the filamentous fungus Penicillium chrysogenum.</title>
        <authorList>
            <person name="van den Berg M.A."/>
            <person name="Albang R."/>
            <person name="Albermann K."/>
            <person name="Badger J.H."/>
            <person name="Daran J.-M."/>
            <person name="Driessen A.J.M."/>
            <person name="Garcia-Estrada C."/>
            <person name="Fedorova N.D."/>
            <person name="Harris D.M."/>
            <person name="Heijne W.H.M."/>
            <person name="Joardar V.S."/>
            <person name="Kiel J.A.K.W."/>
            <person name="Kovalchuk A."/>
            <person name="Martin J.F."/>
            <person name="Nierman W.C."/>
            <person name="Nijland J.G."/>
            <person name="Pronk J.T."/>
            <person name="Roubos J.A."/>
            <person name="van der Klei I.J."/>
            <person name="van Peij N.N.M.E."/>
            <person name="Veenhuis M."/>
            <person name="von Doehren H."/>
            <person name="Wagner C."/>
            <person name="Wortman J.R."/>
            <person name="Bovenberg R.A.L."/>
        </authorList>
    </citation>
    <scope>NUCLEOTIDE SEQUENCE [LARGE SCALE GENOMIC DNA]</scope>
    <source>
        <strain evidence="3">ATCC 28089 / DSM 1075 / NRRL 1951 / Wisconsin 54-1255</strain>
    </source>
</reference>
<dbReference type="Proteomes" id="UP000000724">
    <property type="component" value="Contig Pc00c14"/>
</dbReference>
<gene>
    <name evidence="2" type="ORF">Pc14g01580</name>
    <name evidence="2" type="ORF">PCH_Pc14g01580</name>
</gene>
<sequence length="373" mass="41742">MVMVFGPPGRALLVIIGHLLFFSDILQLAQGLPFDFNQTTSSIDLEKRAPGGRTWTSPGKYTNIRLADSCAGKEKFFETTFDDMSKMVSDAKKTIPTIEKALNKDRKKMLPTEKSYVDIYQSLYGMFDLKKKAKVDNAKRKLQILSDFVGKYDQGLSRNQFHFDIYCDGTDWQDSGKKSKDGDAIMVLQGDPLAHPTLTENPTDICLEANGDKETLAFVTTSTNKSKDYMTICPKAWNEWQGKDTLATKQSKALKSLLGETIDDLVNETPESVLLHELTHAQAFFGASVLDDRKVGQEDPDDDDAYEWDLLTKLADEDKDVAQPKGAARNKDIRPLDNADTSMFFLSGERYCGPLKPSPDRWTNAAIHSRSLP</sequence>
<evidence type="ECO:0008006" key="4">
    <source>
        <dbReference type="Google" id="ProtNLM"/>
    </source>
</evidence>
<dbReference type="AlphaFoldDB" id="B6H5Y6"/>
<dbReference type="OMA" id="ENPTDIC"/>
<dbReference type="GO" id="GO:0008237">
    <property type="term" value="F:metallopeptidase activity"/>
    <property type="evidence" value="ECO:0007669"/>
    <property type="project" value="InterPro"/>
</dbReference>
<dbReference type="InterPro" id="IPR024079">
    <property type="entry name" value="MetalloPept_cat_dom_sf"/>
</dbReference>
<protein>
    <recommendedName>
        <fullName evidence="4">Lysine-specific metallo-endopeptidase domain-containing protein</fullName>
    </recommendedName>
</protein>
<keyword evidence="3" id="KW-1185">Reference proteome</keyword>
<dbReference type="Gene3D" id="3.40.390.10">
    <property type="entry name" value="Collagenase (Catalytic Domain)"/>
    <property type="match status" value="1"/>
</dbReference>
<evidence type="ECO:0000313" key="3">
    <source>
        <dbReference type="Proteomes" id="UP000000724"/>
    </source>
</evidence>
<proteinExistence type="predicted"/>
<feature type="signal peptide" evidence="1">
    <location>
        <begin position="1"/>
        <end position="31"/>
    </location>
</feature>
<dbReference type="HOGENOM" id="CLU_742069_0_0_1"/>